<dbReference type="InterPro" id="IPR003029">
    <property type="entry name" value="S1_domain"/>
</dbReference>
<evidence type="ECO:0000313" key="2">
    <source>
        <dbReference type="EMBL" id="EHL15728.1"/>
    </source>
</evidence>
<protein>
    <recommendedName>
        <fullName evidence="1">S1 motif domain-containing protein</fullName>
    </recommendedName>
</protein>
<dbReference type="PANTHER" id="PTHR10724:SF10">
    <property type="entry name" value="S1 RNA-BINDING DOMAIN-CONTAINING PROTEIN 1"/>
    <property type="match status" value="1"/>
</dbReference>
<dbReference type="InterPro" id="IPR012340">
    <property type="entry name" value="NA-bd_OB-fold"/>
</dbReference>
<dbReference type="GO" id="GO:0003729">
    <property type="term" value="F:mRNA binding"/>
    <property type="evidence" value="ECO:0007669"/>
    <property type="project" value="TreeGrafter"/>
</dbReference>
<dbReference type="Pfam" id="PF00575">
    <property type="entry name" value="S1"/>
    <property type="match status" value="1"/>
</dbReference>
<dbReference type="RefSeq" id="WP_009525928.1">
    <property type="nucleotide sequence ID" value="NZ_JH414558.1"/>
</dbReference>
<dbReference type="PROSITE" id="PS50126">
    <property type="entry name" value="S1"/>
    <property type="match status" value="1"/>
</dbReference>
<dbReference type="EMBL" id="AFZE01000009">
    <property type="protein sequence ID" value="EHL15728.1"/>
    <property type="molecule type" value="Genomic_DNA"/>
</dbReference>
<comment type="caution">
    <text evidence="2">The sequence shown here is derived from an EMBL/GenBank/DDBJ whole genome shotgun (WGS) entry which is preliminary data.</text>
</comment>
<dbReference type="InterPro" id="IPR050437">
    <property type="entry name" value="Ribos_protein_bS1-like"/>
</dbReference>
<dbReference type="HOGENOM" id="CLU_128762_0_0_9"/>
<dbReference type="AlphaFoldDB" id="G9WZU8"/>
<proteinExistence type="predicted"/>
<accession>G9WZU8</accession>
<dbReference type="GO" id="GO:0006412">
    <property type="term" value="P:translation"/>
    <property type="evidence" value="ECO:0007669"/>
    <property type="project" value="TreeGrafter"/>
</dbReference>
<dbReference type="GO" id="GO:0003735">
    <property type="term" value="F:structural constituent of ribosome"/>
    <property type="evidence" value="ECO:0007669"/>
    <property type="project" value="TreeGrafter"/>
</dbReference>
<dbReference type="SMART" id="SM00316">
    <property type="entry name" value="S1"/>
    <property type="match status" value="1"/>
</dbReference>
<feature type="domain" description="S1 motif" evidence="1">
    <location>
        <begin position="8"/>
        <end position="77"/>
    </location>
</feature>
<evidence type="ECO:0000259" key="1">
    <source>
        <dbReference type="PROSITE" id="PS50126"/>
    </source>
</evidence>
<dbReference type="FunFam" id="2.40.50.140:FF:000051">
    <property type="entry name" value="RNA-binding transcriptional accessory protein"/>
    <property type="match status" value="1"/>
</dbReference>
<dbReference type="Gene3D" id="2.40.50.140">
    <property type="entry name" value="Nucleic acid-binding proteins"/>
    <property type="match status" value="1"/>
</dbReference>
<name>G9WZU8_9FIRM</name>
<reference evidence="2 3" key="1">
    <citation type="submission" date="2011-08" db="EMBL/GenBank/DDBJ databases">
        <title>The Genome Sequence of Eubacteriaceae bacterium ACC19a.</title>
        <authorList>
            <consortium name="The Broad Institute Genome Sequencing Platform"/>
            <person name="Earl A."/>
            <person name="Ward D."/>
            <person name="Feldgarden M."/>
            <person name="Gevers D."/>
            <person name="Sizova M."/>
            <person name="Hazen A."/>
            <person name="Epstein S."/>
            <person name="Young S.K."/>
            <person name="Zeng Q."/>
            <person name="Gargeya S."/>
            <person name="Fitzgerald M."/>
            <person name="Haas B."/>
            <person name="Abouelleil A."/>
            <person name="Alvarado L."/>
            <person name="Arachchi H.M."/>
            <person name="Berlin A."/>
            <person name="Brown A."/>
            <person name="Chapman S.B."/>
            <person name="Chen Z."/>
            <person name="Dunbar C."/>
            <person name="Freedman E."/>
            <person name="Gearin G."/>
            <person name="Gellesch M."/>
            <person name="Goldberg J."/>
            <person name="Griggs A."/>
            <person name="Gujja S."/>
            <person name="Heiman D."/>
            <person name="Howarth C."/>
            <person name="Larson L."/>
            <person name="Lui A."/>
            <person name="MacDonald P.J.P."/>
            <person name="Montmayeur A."/>
            <person name="Murphy C."/>
            <person name="Neiman D."/>
            <person name="Pearson M."/>
            <person name="Priest M."/>
            <person name="Roberts A."/>
            <person name="Saif S."/>
            <person name="Shea T."/>
            <person name="Shenoy N."/>
            <person name="Sisk P."/>
            <person name="Stolte C."/>
            <person name="Sykes S."/>
            <person name="Wortman J."/>
            <person name="Nusbaum C."/>
            <person name="Birren B."/>
        </authorList>
    </citation>
    <scope>NUCLEOTIDE SEQUENCE [LARGE SCALE GENOMIC DNA]</scope>
    <source>
        <strain evidence="2 3">ACC19a</strain>
    </source>
</reference>
<evidence type="ECO:0000313" key="3">
    <source>
        <dbReference type="Proteomes" id="UP000006437"/>
    </source>
</evidence>
<dbReference type="BioCyc" id="EBAC796937-HMP:GMGH-1707-MONOMER"/>
<gene>
    <name evidence="2" type="ORF">HMPREF9629_01699</name>
</gene>
<dbReference type="Proteomes" id="UP000006437">
    <property type="component" value="Unassembled WGS sequence"/>
</dbReference>
<dbReference type="GO" id="GO:0005737">
    <property type="term" value="C:cytoplasm"/>
    <property type="evidence" value="ECO:0007669"/>
    <property type="project" value="UniProtKB-ARBA"/>
</dbReference>
<sequence>MSNVLKVGNIVDGRVINVKPYGAFVSIASDKKGLVHISHISNDFVKDINEFLHQGDVVKVKILSMDDDGGKIALSLKDANSELKIEQTSQEDIKEDKVIEVHHKSFATSNDRADNDEKKTKTLEELLKEYNKQANDRQVDINKRLKR</sequence>
<dbReference type="SUPFAM" id="SSF50249">
    <property type="entry name" value="Nucleic acid-binding proteins"/>
    <property type="match status" value="1"/>
</dbReference>
<organism evidence="2 3">
    <name type="scientific">Peptoanaerobacter stomatis</name>
    <dbReference type="NCBI Taxonomy" id="796937"/>
    <lineage>
        <taxon>Bacteria</taxon>
        <taxon>Bacillati</taxon>
        <taxon>Bacillota</taxon>
        <taxon>Clostridia</taxon>
        <taxon>Peptostreptococcales</taxon>
        <taxon>Filifactoraceae</taxon>
        <taxon>Peptoanaerobacter</taxon>
    </lineage>
</organism>
<dbReference type="PANTHER" id="PTHR10724">
    <property type="entry name" value="30S RIBOSOMAL PROTEIN S1"/>
    <property type="match status" value="1"/>
</dbReference>